<dbReference type="OrthoDB" id="6147874at2759"/>
<accession>A0A9P0JVW2</accession>
<organism evidence="7 8">
    <name type="scientific">Acanthoscelides obtectus</name>
    <name type="common">Bean weevil</name>
    <name type="synonym">Bruchus obtectus</name>
    <dbReference type="NCBI Taxonomy" id="200917"/>
    <lineage>
        <taxon>Eukaryota</taxon>
        <taxon>Metazoa</taxon>
        <taxon>Ecdysozoa</taxon>
        <taxon>Arthropoda</taxon>
        <taxon>Hexapoda</taxon>
        <taxon>Insecta</taxon>
        <taxon>Pterygota</taxon>
        <taxon>Neoptera</taxon>
        <taxon>Endopterygota</taxon>
        <taxon>Coleoptera</taxon>
        <taxon>Polyphaga</taxon>
        <taxon>Cucujiformia</taxon>
        <taxon>Chrysomeloidea</taxon>
        <taxon>Chrysomelidae</taxon>
        <taxon>Bruchinae</taxon>
        <taxon>Bruchini</taxon>
        <taxon>Acanthoscelides</taxon>
    </lineage>
</organism>
<keyword evidence="3" id="KW-0963">Cytoplasm</keyword>
<dbReference type="InterPro" id="IPR056343">
    <property type="entry name" value="CFAP47_dom"/>
</dbReference>
<feature type="domain" description="Calponin-homology (CH)" evidence="6">
    <location>
        <begin position="1604"/>
        <end position="1723"/>
    </location>
</feature>
<keyword evidence="4" id="KW-0969">Cilium</keyword>
<dbReference type="PANTHER" id="PTHR45912">
    <property type="entry name" value="CILIA- AND FLAGELLA-ASSOCIATED PROTEIN 47"/>
    <property type="match status" value="1"/>
</dbReference>
<dbReference type="Pfam" id="PF24529">
    <property type="entry name" value="CFAP47"/>
    <property type="match status" value="1"/>
</dbReference>
<comment type="subcellular location">
    <subcellularLocation>
        <location evidence="1">Cell projection</location>
        <location evidence="1">Cilium</location>
    </subcellularLocation>
    <subcellularLocation>
        <location evidence="2">Cytoplasm</location>
    </subcellularLocation>
</comment>
<dbReference type="InterPro" id="IPR036872">
    <property type="entry name" value="CH_dom_sf"/>
</dbReference>
<dbReference type="InterPro" id="IPR053879">
    <property type="entry name" value="HYDIN_VesB_CFA65-like_Ig"/>
</dbReference>
<dbReference type="InterPro" id="IPR013783">
    <property type="entry name" value="Ig-like_fold"/>
</dbReference>
<comment type="caution">
    <text evidence="7">The sequence shown here is derived from an EMBL/GenBank/DDBJ whole genome shotgun (WGS) entry which is preliminary data.</text>
</comment>
<evidence type="ECO:0000256" key="4">
    <source>
        <dbReference type="ARBA" id="ARBA00023069"/>
    </source>
</evidence>
<reference evidence="7" key="1">
    <citation type="submission" date="2022-03" db="EMBL/GenBank/DDBJ databases">
        <authorList>
            <person name="Sayadi A."/>
        </authorList>
    </citation>
    <scope>NUCLEOTIDE SEQUENCE</scope>
</reference>
<evidence type="ECO:0000256" key="2">
    <source>
        <dbReference type="ARBA" id="ARBA00004496"/>
    </source>
</evidence>
<protein>
    <recommendedName>
        <fullName evidence="6">Calponin-homology (CH) domain-containing protein</fullName>
    </recommendedName>
</protein>
<dbReference type="Proteomes" id="UP001152888">
    <property type="component" value="Unassembled WGS sequence"/>
</dbReference>
<evidence type="ECO:0000313" key="7">
    <source>
        <dbReference type="EMBL" id="CAH1960118.1"/>
    </source>
</evidence>
<evidence type="ECO:0000256" key="5">
    <source>
        <dbReference type="ARBA" id="ARBA00023273"/>
    </source>
</evidence>
<dbReference type="Gene3D" id="2.60.40.10">
    <property type="entry name" value="Immunoglobulins"/>
    <property type="match status" value="3"/>
</dbReference>
<dbReference type="GO" id="GO:0005929">
    <property type="term" value="C:cilium"/>
    <property type="evidence" value="ECO:0007669"/>
    <property type="project" value="UniProtKB-SubCell"/>
</dbReference>
<dbReference type="InterPro" id="IPR001715">
    <property type="entry name" value="CH_dom"/>
</dbReference>
<evidence type="ECO:0000259" key="6">
    <source>
        <dbReference type="PROSITE" id="PS50021"/>
    </source>
</evidence>
<proteinExistence type="predicted"/>
<dbReference type="GO" id="GO:0060271">
    <property type="term" value="P:cilium assembly"/>
    <property type="evidence" value="ECO:0007669"/>
    <property type="project" value="TreeGrafter"/>
</dbReference>
<evidence type="ECO:0000256" key="1">
    <source>
        <dbReference type="ARBA" id="ARBA00004138"/>
    </source>
</evidence>
<dbReference type="SUPFAM" id="SSF47576">
    <property type="entry name" value="Calponin-homology domain, CH-domain"/>
    <property type="match status" value="1"/>
</dbReference>
<keyword evidence="8" id="KW-1185">Reference proteome</keyword>
<evidence type="ECO:0000313" key="8">
    <source>
        <dbReference type="Proteomes" id="UP001152888"/>
    </source>
</evidence>
<dbReference type="Pfam" id="PF22544">
    <property type="entry name" value="HYDIN_VesB_CFA65-like_Ig"/>
    <property type="match status" value="1"/>
</dbReference>
<dbReference type="Gene3D" id="1.10.418.10">
    <property type="entry name" value="Calponin-like domain"/>
    <property type="match status" value="1"/>
</dbReference>
<dbReference type="PROSITE" id="PS50021">
    <property type="entry name" value="CH"/>
    <property type="match status" value="1"/>
</dbReference>
<keyword evidence="5" id="KW-0966">Cell projection</keyword>
<sequence length="2115" mass="243818">MVDHFSAPRVSVISHAGNLHDMFKPDDFLDRSNSTTFSSTTDLRGSSVESSRPICTSYKELDNVRIIPSKMIFNNAYEGKGYLQTFKILNAGKYPALVRIFRPSSKSFEMKPLPRGRYIASGMSITRTIKYRYVRATAVPQACITIYINEKPLDYEIEVFMSASLVVMTPKSLHFGNIDVGNASQQMTVELKNIGHKTTTFLTDLGRTDLEIIIDPRRGRIHPSETIEIKVEILGTTVGSFHKEFWIKTEPPQRLRISGTFTEPQLVIEHPLTDYDLTLIQFPRTYYGASNTRTIVVKNSSSRPCMFCMVAEEGMGTISMSVAKVKDPNMKNYVINPIEGRLRANYKCIILAKFAPRKMEKFDEKHCIVMIQLIRVTFREGIIESKDGEVKTFTTSNEDEVFSIAPQVSYQKTEIVFTHTKLRVCLYGEIEEASVTLLPDACRAEDLNVSVIHNFTFTIRNNSKYLPVTFKYNKVSCMETFPKECTLKPDGSVDVLLQLRPTKIGKVHTNVEFDLTYLGEDKTVYRVGQARLAVTYEVHQEKAEKETAGLLPKFNMGITPMVTNEVGFLVDDIRFNSDVKQMPRQAIVDRKHKNFRKGNDAFVAFPNDMPKYLRPWRSQTPIKTIFAGLPRAIESEEGATRTKNPPTGKKIQDVEVLKRISSDYSITGPNPMDDLLRVTVNTLTFTTHKEKEIHFIPLRPEKLMAINVSPKYIEVGKIAPYTSMSDCFTIENNNIFPVDVTIKALNNSVVIKGKEKLVIGACDRKEIYFDCFSHGLGRYYVPVYIVINNCHIFDATVFAEVVTKTVKCHEKELLLDPSKNTVYFEIYNPVNCGILYKAEIQETCFKIVPASGIIAPRSGMTLRLRYIPEFDPPSNTELYLHSESGAKQVIRVRFHDGPAKVPVAFNTDVVNFENIPLNIPVHQNVILSNHSDRSIAITVDNPRPMEGVVVSPDQGILMAKCDEIIKIRVHFKTPIKFKIKLKIRAHSSKFEITIMGKVTLPFVSFEPNFIQFPKIPAGAFQRRTFRITNTSEALSCVKFDLSIFGELFLTYADGKMVTDTITLEPRVFVDLCLEFRPIEPVVYTTYIPYVLNGVIGPPQLSIAKSLDPMSYFTLDQEKNLPRSVQFDIVSCNTKLSYLRVGCTAGKPWLMISPLNMHFQGQTEESLTYMNFRVSNVSNVQQRFGFLYEACETQKPFKIFDETGLVSKRYYYKDLQAEEELVLKIEFEPDDFGKYKEDIPLFVENFFDNNCPFNYLQLSASIPNPSITSETTILFFETIPLRDMRSKRFTLRMITHQANCELAVENEETSLKIKYEDESTGKLNRDVAVTVTFRPKIQCNINAVLTFKCSCDTKFRVNVTAQANSCSLVTYDTLIRSTTKQKLSYPFPFFPDEKKDPFLHKEMKTILEVAEKWLFSQGYFYNHYYKIPHTIRKYSFEKKKKGKKRFDPRDKDSDPMRMFLPLERLLVNLLDNSVTKYLVDETAASRDDLDGTIHDYRVYKNILRFLLQQGVYVQQCHPELLLSYSRYTVFNNKMVDPDREYSIPLYSTEDFERISSLCWMDLILKIYKELVFERVFTEPRAEVDVYYEEFTKYCDEHIDEYTDRNPNEAKLFMWMNFHFKKQIKNLYPKETLTRPPVTSFSQDDFRDGLMLATLVVAYCPYLLDQFKYFYVKDANDGQLFHNACLMCEAWKKLNLSYEVDAYHIFQPRPTEMIMLLTYLYSVLPNFYPKETIAITALISESATYTLVLTNLGDVPIAYTPMLFLNDLGEFEIERKIVVIPPRQKKHVKLVYRAKHMVKGTAILVLSGETIGYKFATSKAYEVIGIPNIYNFTQAFTIRVNLFEPTDQSLVINSPYEKAYDARIYVYVDSEDSKIPEKLDDFVAMHEVQENKVPRQFEFDSLILFDDEGQGLLDLQLCYLLYRTDVYYIFFNSESVGDFCVKLTVSASPSKEDYETINIPIYKTFNPNAKCKCRKNAFNENCPLVVMAQIPCRNRILLEGIMRMFAMIGDEDERAFWQEHLVFPKGFIVLLRYLENTFDAKLVPFIDVLQQSVVYTVRPTKKRFYCQNLKVKDVTSENRVEMPIHWNSDGFPNEELVSLIADHGHEIRQYKLVFKAK</sequence>
<dbReference type="EMBL" id="CAKOFQ010006686">
    <property type="protein sequence ID" value="CAH1960118.1"/>
    <property type="molecule type" value="Genomic_DNA"/>
</dbReference>
<name>A0A9P0JVW2_ACAOB</name>
<evidence type="ECO:0000256" key="3">
    <source>
        <dbReference type="ARBA" id="ARBA00022490"/>
    </source>
</evidence>
<dbReference type="GO" id="GO:0005737">
    <property type="term" value="C:cytoplasm"/>
    <property type="evidence" value="ECO:0007669"/>
    <property type="project" value="UniProtKB-SubCell"/>
</dbReference>
<gene>
    <name evidence="7" type="ORF">ACAOBT_LOCUS3553</name>
</gene>
<dbReference type="PANTHER" id="PTHR45912:SF3">
    <property type="entry name" value="CILIA- AND FLAGELLA-ASSOCIATED PROTEIN 47"/>
    <property type="match status" value="1"/>
</dbReference>